<evidence type="ECO:0000256" key="4">
    <source>
        <dbReference type="ARBA" id="ARBA00022737"/>
    </source>
</evidence>
<keyword evidence="5" id="KW-0249">Electron transport</keyword>
<dbReference type="Gene3D" id="3.40.50.1780">
    <property type="match status" value="1"/>
</dbReference>
<reference evidence="9 10" key="2">
    <citation type="submission" date="2020-03" db="EMBL/GenBank/DDBJ databases">
        <title>Campylobacter portucalensis sp. nov., a new species of Campylobacter isolated from the reproductive tract of bulls.</title>
        <authorList>
            <person name="Silva M.F."/>
            <person name="Pereira G."/>
            <person name="Carneiro C."/>
            <person name="Hemphill A."/>
            <person name="Mateus L."/>
            <person name="Lopes-Da-Costa L."/>
            <person name="Silva E."/>
        </authorList>
    </citation>
    <scope>NUCLEOTIDE SEQUENCE [LARGE SCALE GENOMIC DNA]</scope>
    <source>
        <strain evidence="9 10">FMV-PI01</strain>
    </source>
</reference>
<dbReference type="AlphaFoldDB" id="A0A6L5WIX9"/>
<keyword evidence="4" id="KW-0677">Repeat</keyword>
<keyword evidence="10" id="KW-1185">Reference proteome</keyword>
<dbReference type="Pfam" id="PF13237">
    <property type="entry name" value="Fer4_10"/>
    <property type="match status" value="1"/>
</dbReference>
<keyword evidence="7" id="KW-0411">Iron-sulfur</keyword>
<keyword evidence="1" id="KW-0813">Transport</keyword>
<dbReference type="PANTHER" id="PTHR43687:SF6">
    <property type="entry name" value="L-ASPARTATE SEMIALDEHYDE SULFURTRANSFERASE IRON-SULFUR SUBUNIT"/>
    <property type="match status" value="1"/>
</dbReference>
<evidence type="ECO:0000313" key="10">
    <source>
        <dbReference type="Proteomes" id="UP000476338"/>
    </source>
</evidence>
<dbReference type="PROSITE" id="PS51379">
    <property type="entry name" value="4FE4S_FER_2"/>
    <property type="match status" value="4"/>
</dbReference>
<feature type="domain" description="4Fe-4S ferredoxin-type" evidence="8">
    <location>
        <begin position="199"/>
        <end position="228"/>
    </location>
</feature>
<dbReference type="RefSeq" id="WP_154570216.1">
    <property type="nucleotide sequence ID" value="NZ_VWSJ01000004.1"/>
</dbReference>
<protein>
    <submittedName>
        <fullName evidence="9">4Fe-4S dicluster domain-containing protein</fullName>
    </submittedName>
</protein>
<evidence type="ECO:0000256" key="2">
    <source>
        <dbReference type="ARBA" id="ARBA00022485"/>
    </source>
</evidence>
<dbReference type="GO" id="GO:0046872">
    <property type="term" value="F:metal ion binding"/>
    <property type="evidence" value="ECO:0007669"/>
    <property type="project" value="UniProtKB-KW"/>
</dbReference>
<keyword evidence="2" id="KW-0004">4Fe-4S</keyword>
<dbReference type="Pfam" id="PF12838">
    <property type="entry name" value="Fer4_7"/>
    <property type="match status" value="1"/>
</dbReference>
<dbReference type="InterPro" id="IPR050572">
    <property type="entry name" value="Fe-S_Ferredoxin"/>
</dbReference>
<gene>
    <name evidence="9" type="ORF">F1B92_01885</name>
</gene>
<feature type="domain" description="4Fe-4S ferredoxin-type" evidence="8">
    <location>
        <begin position="230"/>
        <end position="259"/>
    </location>
</feature>
<dbReference type="InterPro" id="IPR017900">
    <property type="entry name" value="4Fe4S_Fe_S_CS"/>
</dbReference>
<feature type="domain" description="4Fe-4S ferredoxin-type" evidence="8">
    <location>
        <begin position="416"/>
        <end position="445"/>
    </location>
</feature>
<evidence type="ECO:0000256" key="7">
    <source>
        <dbReference type="ARBA" id="ARBA00023014"/>
    </source>
</evidence>
<feature type="domain" description="4Fe-4S ferredoxin-type" evidence="8">
    <location>
        <begin position="447"/>
        <end position="477"/>
    </location>
</feature>
<proteinExistence type="predicted"/>
<sequence>MKEFVFLKEFEAVLPDEIEIIEKNSIDDKGFLVSNSKDIKAEIYAPEINYYLKNSLDDTITKAKNSLILYEARACAFDKALDMDYKKEIGKNIILISNEDENSLIELLKKSDFKVILLMHNEIKFLYGEIGDLFTTVLRENDELEVQSDFILVRDAKDYMLRQSGVLEIKDLLNDEILEYLEKRSPVYKYKSAITYDDKICQYHERRSEHCAKCVDVCPTVAILKDDEKRHLVFSHIDCMECGGCISVCPSGAMDYAKMPADAFFEVASMYEDKKIVIVPRMMDIQDCDVTLPEGFLPFAIEGEKFISQTHLMSLLQISGANLIFYSDFVSPGTKDSINLINDIYRAKFNETAIFVAQDEIELRKYLKEIKYIDGSKFIMSQRNLSKREIFAKRVKFLVGDENLGVAKSGEWVRYGSVEINENSCTLCLSCVGACNVGALVADTSDNSIKFNASICTTCGYCTQSCAEKDTIFLTRGEMRLEPKYFEYQTLAKDKLFKCIECGKEFATEKAIRKIADIMTPKFANDPQKIKTLYCCADCKAKLMIQAQLQLTKKFKEEILSE</sequence>
<evidence type="ECO:0000256" key="1">
    <source>
        <dbReference type="ARBA" id="ARBA00022448"/>
    </source>
</evidence>
<accession>A0A6L5WIX9</accession>
<dbReference type="PROSITE" id="PS00198">
    <property type="entry name" value="4FE4S_FER_1"/>
    <property type="match status" value="1"/>
</dbReference>
<evidence type="ECO:0000256" key="5">
    <source>
        <dbReference type="ARBA" id="ARBA00022982"/>
    </source>
</evidence>
<evidence type="ECO:0000256" key="6">
    <source>
        <dbReference type="ARBA" id="ARBA00023004"/>
    </source>
</evidence>
<dbReference type="EMBL" id="VWSJ01000004">
    <property type="protein sequence ID" value="MSN95955.1"/>
    <property type="molecule type" value="Genomic_DNA"/>
</dbReference>
<dbReference type="InterPro" id="IPR017896">
    <property type="entry name" value="4Fe4S_Fe-S-bd"/>
</dbReference>
<evidence type="ECO:0000313" key="9">
    <source>
        <dbReference type="EMBL" id="MSN95955.1"/>
    </source>
</evidence>
<evidence type="ECO:0000256" key="3">
    <source>
        <dbReference type="ARBA" id="ARBA00022723"/>
    </source>
</evidence>
<keyword evidence="6" id="KW-0408">Iron</keyword>
<comment type="caution">
    <text evidence="9">The sequence shown here is derived from an EMBL/GenBank/DDBJ whole genome shotgun (WGS) entry which is preliminary data.</text>
</comment>
<dbReference type="GO" id="GO:0051539">
    <property type="term" value="F:4 iron, 4 sulfur cluster binding"/>
    <property type="evidence" value="ECO:0007669"/>
    <property type="project" value="UniProtKB-KW"/>
</dbReference>
<keyword evidence="3" id="KW-0479">Metal-binding</keyword>
<name>A0A6L5WIX9_9BACT</name>
<evidence type="ECO:0000259" key="8">
    <source>
        <dbReference type="PROSITE" id="PS51379"/>
    </source>
</evidence>
<dbReference type="PANTHER" id="PTHR43687">
    <property type="entry name" value="ADENYLYLSULFATE REDUCTASE, BETA SUBUNIT"/>
    <property type="match status" value="1"/>
</dbReference>
<organism evidence="9 10">
    <name type="scientific">Campylobacter portucalensis</name>
    <dbReference type="NCBI Taxonomy" id="2608384"/>
    <lineage>
        <taxon>Bacteria</taxon>
        <taxon>Pseudomonadati</taxon>
        <taxon>Campylobacterota</taxon>
        <taxon>Epsilonproteobacteria</taxon>
        <taxon>Campylobacterales</taxon>
        <taxon>Campylobacteraceae</taxon>
        <taxon>Campylobacter</taxon>
    </lineage>
</organism>
<dbReference type="Gene3D" id="3.30.70.20">
    <property type="match status" value="2"/>
</dbReference>
<dbReference type="Proteomes" id="UP000476338">
    <property type="component" value="Unassembled WGS sequence"/>
</dbReference>
<dbReference type="SUPFAM" id="SSF54862">
    <property type="entry name" value="4Fe-4S ferredoxins"/>
    <property type="match status" value="1"/>
</dbReference>
<reference evidence="9 10" key="1">
    <citation type="submission" date="2019-09" db="EMBL/GenBank/DDBJ databases">
        <authorList>
            <person name="Silva M."/>
            <person name="Pereira G."/>
            <person name="Lopes-Da-Costa L."/>
            <person name="Silva E."/>
        </authorList>
    </citation>
    <scope>NUCLEOTIDE SEQUENCE [LARGE SCALE GENOMIC DNA]</scope>
    <source>
        <strain evidence="9 10">FMV-PI01</strain>
    </source>
</reference>